<dbReference type="OrthoDB" id="302883at2759"/>
<feature type="region of interest" description="Disordered" evidence="2">
    <location>
        <begin position="370"/>
        <end position="400"/>
    </location>
</feature>
<dbReference type="EMBL" id="CCKQ01004896">
    <property type="protein sequence ID" value="CDW76046.1"/>
    <property type="molecule type" value="Genomic_DNA"/>
</dbReference>
<organism evidence="3 4">
    <name type="scientific">Stylonychia lemnae</name>
    <name type="common">Ciliate</name>
    <dbReference type="NCBI Taxonomy" id="5949"/>
    <lineage>
        <taxon>Eukaryota</taxon>
        <taxon>Sar</taxon>
        <taxon>Alveolata</taxon>
        <taxon>Ciliophora</taxon>
        <taxon>Intramacronucleata</taxon>
        <taxon>Spirotrichea</taxon>
        <taxon>Stichotrichia</taxon>
        <taxon>Sporadotrichida</taxon>
        <taxon>Oxytrichidae</taxon>
        <taxon>Stylonychinae</taxon>
        <taxon>Stylonychia</taxon>
    </lineage>
</organism>
<evidence type="ECO:0000256" key="1">
    <source>
        <dbReference type="SAM" id="Coils"/>
    </source>
</evidence>
<dbReference type="AlphaFoldDB" id="A0A078A1B7"/>
<feature type="region of interest" description="Disordered" evidence="2">
    <location>
        <begin position="702"/>
        <end position="741"/>
    </location>
</feature>
<gene>
    <name evidence="3" type="primary">Contig12683.g13547</name>
    <name evidence="3" type="ORF">STYLEM_5042</name>
</gene>
<evidence type="ECO:0000313" key="3">
    <source>
        <dbReference type="EMBL" id="CDW76046.1"/>
    </source>
</evidence>
<feature type="region of interest" description="Disordered" evidence="2">
    <location>
        <begin position="575"/>
        <end position="594"/>
    </location>
</feature>
<evidence type="ECO:0000256" key="2">
    <source>
        <dbReference type="SAM" id="MobiDB-lite"/>
    </source>
</evidence>
<feature type="coiled-coil region" evidence="1">
    <location>
        <begin position="202"/>
        <end position="258"/>
    </location>
</feature>
<dbReference type="InParanoid" id="A0A078A1B7"/>
<keyword evidence="1" id="KW-0175">Coiled coil</keyword>
<protein>
    <submittedName>
        <fullName evidence="3">Uncharacterized protein</fullName>
    </submittedName>
</protein>
<name>A0A078A1B7_STYLE</name>
<sequence length="741" mass="84342">MASLKEDLNEVREHILDLYLDVKVRSNDELNGLDDSKLVEERQKLRTVQTKIIIDYIRSSIEILLNLKMEDQNLNDSQMSFKSSQSNVIIQKSKKKGLLLQKQTPLGNESEQYNKISHINDSNKSFSSVNNTTSQMGYEEQMQQYEADIRNHISIEQQLKIYIDNLKYKMECDEKEFLKKEQTFGEQIQQLQRDKGRLDELIGLKEKDLDSLRGEIKILKEQVSSTELKSERMRKETLQQAETKYKGQMNQMQEELERFRSVYSTTQQLGGQLGNLPFNSQFEATQPLINYQMPSHYQTGADQNMPYAQALQMVNFYNNPSGDDHVLQSTMSKQNQLLASSNKKSQLSLSMAKSNNKILGAYTQTLSTQQSTSALRDTPSANQNINPSSGSKLPHSGSFIQGPYQNSFTNPRNSTQIENQKSLNNNSMDGNKMYTKKTLMKNHSEYFITNPNVKDIVENTQKSFRNKAAHLFAQGILQKKTINIQKSPEKNIAKSNLYKMTLQKSQDKFNYTALNTGKRFSQKTSSDRLNSQLGQSSFNQSLSSSIQGGHHKKTKTANISQNWINNTISAANVRQTANSSHNMSRDNSQSKSRLSNVMPANNQANYTYIKQAHTQSRTVQEDSTHKIPNAIQSQKDQYILFRTINEDDDNKGPLFKEGLQRSMDGGTQNIKSMKNLKATILGNSHHIKQPTKFKVSEKDIQQRNSQKPSVHTISINNSKAGSNFQSNSNPVSVQPNKQNNL</sequence>
<feature type="compositionally biased region" description="Polar residues" evidence="2">
    <location>
        <begin position="379"/>
        <end position="391"/>
    </location>
</feature>
<feature type="compositionally biased region" description="Low complexity" evidence="2">
    <location>
        <begin position="529"/>
        <end position="545"/>
    </location>
</feature>
<proteinExistence type="predicted"/>
<dbReference type="Proteomes" id="UP000039865">
    <property type="component" value="Unassembled WGS sequence"/>
</dbReference>
<feature type="region of interest" description="Disordered" evidence="2">
    <location>
        <begin position="520"/>
        <end position="555"/>
    </location>
</feature>
<evidence type="ECO:0000313" key="4">
    <source>
        <dbReference type="Proteomes" id="UP000039865"/>
    </source>
</evidence>
<keyword evidence="4" id="KW-1185">Reference proteome</keyword>
<reference evidence="3 4" key="1">
    <citation type="submission" date="2014-06" db="EMBL/GenBank/DDBJ databases">
        <authorList>
            <person name="Swart Estienne"/>
        </authorList>
    </citation>
    <scope>NUCLEOTIDE SEQUENCE [LARGE SCALE GENOMIC DNA]</scope>
    <source>
        <strain evidence="3 4">130c</strain>
    </source>
</reference>
<accession>A0A078A1B7</accession>